<sequence length="102" mass="11069">MLATTALNRAAMRTACRPHGAPAAARRALAAPLPRRRARGKAVTVVAYRDAHREQLVEQVGRRALEGWFKGMSDTPAAAEPALDAYVDPNVRYRSDVVADVC</sequence>
<gene>
    <name evidence="1" type="ORF">Rsub_11420</name>
</gene>
<evidence type="ECO:0000313" key="2">
    <source>
        <dbReference type="Proteomes" id="UP000247498"/>
    </source>
</evidence>
<protein>
    <submittedName>
        <fullName evidence="1">Uncharacterized protein</fullName>
    </submittedName>
</protein>
<organism evidence="1 2">
    <name type="scientific">Raphidocelis subcapitata</name>
    <dbReference type="NCBI Taxonomy" id="307507"/>
    <lineage>
        <taxon>Eukaryota</taxon>
        <taxon>Viridiplantae</taxon>
        <taxon>Chlorophyta</taxon>
        <taxon>core chlorophytes</taxon>
        <taxon>Chlorophyceae</taxon>
        <taxon>CS clade</taxon>
        <taxon>Sphaeropleales</taxon>
        <taxon>Selenastraceae</taxon>
        <taxon>Raphidocelis</taxon>
    </lineage>
</organism>
<keyword evidence="2" id="KW-1185">Reference proteome</keyword>
<accession>A0A2V0PMA6</accession>
<dbReference type="EMBL" id="BDRX01000150">
    <property type="protein sequence ID" value="GBF99213.1"/>
    <property type="molecule type" value="Genomic_DNA"/>
</dbReference>
<dbReference type="Proteomes" id="UP000247498">
    <property type="component" value="Unassembled WGS sequence"/>
</dbReference>
<proteinExistence type="predicted"/>
<evidence type="ECO:0000313" key="1">
    <source>
        <dbReference type="EMBL" id="GBF99213.1"/>
    </source>
</evidence>
<dbReference type="AlphaFoldDB" id="A0A2V0PMA6"/>
<reference evidence="1 2" key="1">
    <citation type="journal article" date="2018" name="Sci. Rep.">
        <title>Raphidocelis subcapitata (=Pseudokirchneriella subcapitata) provides an insight into genome evolution and environmental adaptations in the Sphaeropleales.</title>
        <authorList>
            <person name="Suzuki S."/>
            <person name="Yamaguchi H."/>
            <person name="Nakajima N."/>
            <person name="Kawachi M."/>
        </authorList>
    </citation>
    <scope>NUCLEOTIDE SEQUENCE [LARGE SCALE GENOMIC DNA]</scope>
    <source>
        <strain evidence="1 2">NIES-35</strain>
    </source>
</reference>
<comment type="caution">
    <text evidence="1">The sequence shown here is derived from an EMBL/GenBank/DDBJ whole genome shotgun (WGS) entry which is preliminary data.</text>
</comment>
<name>A0A2V0PMA6_9CHLO</name>
<dbReference type="InParanoid" id="A0A2V0PMA6"/>